<dbReference type="STRING" id="1754192.A0A1Y1WSP5"/>
<feature type="compositionally biased region" description="Polar residues" evidence="3">
    <location>
        <begin position="348"/>
        <end position="359"/>
    </location>
</feature>
<feature type="region of interest" description="Disordered" evidence="3">
    <location>
        <begin position="315"/>
        <end position="359"/>
    </location>
</feature>
<organism evidence="4 5">
    <name type="scientific">Anaeromyces robustus</name>
    <dbReference type="NCBI Taxonomy" id="1754192"/>
    <lineage>
        <taxon>Eukaryota</taxon>
        <taxon>Fungi</taxon>
        <taxon>Fungi incertae sedis</taxon>
        <taxon>Chytridiomycota</taxon>
        <taxon>Chytridiomycota incertae sedis</taxon>
        <taxon>Neocallimastigomycetes</taxon>
        <taxon>Neocallimastigales</taxon>
        <taxon>Neocallimastigaceae</taxon>
        <taxon>Anaeromyces</taxon>
    </lineage>
</organism>
<evidence type="ECO:0000256" key="3">
    <source>
        <dbReference type="SAM" id="MobiDB-lite"/>
    </source>
</evidence>
<protein>
    <submittedName>
        <fullName evidence="4">NAP-domain-containing protein</fullName>
    </submittedName>
</protein>
<evidence type="ECO:0000256" key="2">
    <source>
        <dbReference type="RuleBase" id="RU003876"/>
    </source>
</evidence>
<evidence type="ECO:0000256" key="1">
    <source>
        <dbReference type="ARBA" id="ARBA00009947"/>
    </source>
</evidence>
<evidence type="ECO:0000313" key="5">
    <source>
        <dbReference type="Proteomes" id="UP000193944"/>
    </source>
</evidence>
<name>A0A1Y1WSP5_9FUNG</name>
<dbReference type="GO" id="GO:0007117">
    <property type="term" value="P:budding cell bud growth"/>
    <property type="evidence" value="ECO:0007669"/>
    <property type="project" value="EnsemblFungi"/>
</dbReference>
<reference evidence="4 5" key="1">
    <citation type="submission" date="2016-08" db="EMBL/GenBank/DDBJ databases">
        <title>A Parts List for Fungal Cellulosomes Revealed by Comparative Genomics.</title>
        <authorList>
            <consortium name="DOE Joint Genome Institute"/>
            <person name="Haitjema C.H."/>
            <person name="Gilmore S.P."/>
            <person name="Henske J.K."/>
            <person name="Solomon K.V."/>
            <person name="De Groot R."/>
            <person name="Kuo A."/>
            <person name="Mondo S.J."/>
            <person name="Salamov A.A."/>
            <person name="Labutti K."/>
            <person name="Zhao Z."/>
            <person name="Chiniquy J."/>
            <person name="Barry K."/>
            <person name="Brewer H.M."/>
            <person name="Purvine S.O."/>
            <person name="Wright A.T."/>
            <person name="Boxma B."/>
            <person name="Van Alen T."/>
            <person name="Hackstein J.H."/>
            <person name="Baker S.E."/>
            <person name="Grigoriev I.V."/>
            <person name="O'Malley M.A."/>
        </authorList>
    </citation>
    <scope>NUCLEOTIDE SEQUENCE [LARGE SCALE GENOMIC DNA]</scope>
    <source>
        <strain evidence="4 5">S4</strain>
    </source>
</reference>
<dbReference type="InterPro" id="IPR037231">
    <property type="entry name" value="NAP-like_sf"/>
</dbReference>
<comment type="caution">
    <text evidence="4">The sequence shown here is derived from an EMBL/GenBank/DDBJ whole genome shotgun (WGS) entry which is preliminary data.</text>
</comment>
<feature type="compositionally biased region" description="Acidic residues" evidence="3">
    <location>
        <begin position="97"/>
        <end position="115"/>
    </location>
</feature>
<dbReference type="GO" id="GO:0005634">
    <property type="term" value="C:nucleus"/>
    <property type="evidence" value="ECO:0007669"/>
    <property type="project" value="InterPro"/>
</dbReference>
<feature type="region of interest" description="Disordered" evidence="3">
    <location>
        <begin position="94"/>
        <end position="128"/>
    </location>
</feature>
<dbReference type="GO" id="GO:0098841">
    <property type="term" value="P:protein localization to cell division site after cytokinesis"/>
    <property type="evidence" value="ECO:0007669"/>
    <property type="project" value="EnsemblFungi"/>
</dbReference>
<dbReference type="PANTHER" id="PTHR11875">
    <property type="entry name" value="TESTIS-SPECIFIC Y-ENCODED PROTEIN"/>
    <property type="match status" value="1"/>
</dbReference>
<dbReference type="InterPro" id="IPR002164">
    <property type="entry name" value="NAP_family"/>
</dbReference>
<dbReference type="GO" id="GO:0006334">
    <property type="term" value="P:nucleosome assembly"/>
    <property type="evidence" value="ECO:0007669"/>
    <property type="project" value="EnsemblFungi"/>
</dbReference>
<dbReference type="GO" id="GO:0006607">
    <property type="term" value="P:NLS-bearing protein import into nucleus"/>
    <property type="evidence" value="ECO:0007669"/>
    <property type="project" value="EnsemblFungi"/>
</dbReference>
<dbReference type="AlphaFoldDB" id="A0A1Y1WSP5"/>
<dbReference type="GO" id="GO:0030332">
    <property type="term" value="F:cyclin binding"/>
    <property type="evidence" value="ECO:0007669"/>
    <property type="project" value="EnsemblFungi"/>
</dbReference>
<feature type="compositionally biased region" description="Acidic residues" evidence="3">
    <location>
        <begin position="315"/>
        <end position="340"/>
    </location>
</feature>
<dbReference type="SUPFAM" id="SSF143113">
    <property type="entry name" value="NAP-like"/>
    <property type="match status" value="1"/>
</dbReference>
<dbReference type="GO" id="GO:0031116">
    <property type="term" value="P:positive regulation of microtubule polymerization"/>
    <property type="evidence" value="ECO:0007669"/>
    <property type="project" value="EnsemblFungi"/>
</dbReference>
<dbReference type="EMBL" id="MCFG01000297">
    <property type="protein sequence ID" value="ORX76472.1"/>
    <property type="molecule type" value="Genomic_DNA"/>
</dbReference>
<dbReference type="GO" id="GO:0008047">
    <property type="term" value="F:enzyme activator activity"/>
    <property type="evidence" value="ECO:0007669"/>
    <property type="project" value="EnsemblFungi"/>
</dbReference>
<accession>A0A1Y1WSP5</accession>
<dbReference type="Pfam" id="PF00956">
    <property type="entry name" value="NAP"/>
    <property type="match status" value="1"/>
</dbReference>
<dbReference type="Gene3D" id="3.30.1120.90">
    <property type="entry name" value="Nucleosome assembly protein"/>
    <property type="match status" value="1"/>
</dbReference>
<dbReference type="FunFam" id="1.20.5.1500:FF:000001">
    <property type="entry name" value="Nucleosome assembly protein 1-like 1"/>
    <property type="match status" value="1"/>
</dbReference>
<dbReference type="GO" id="GO:0051082">
    <property type="term" value="F:unfolded protein binding"/>
    <property type="evidence" value="ECO:0007669"/>
    <property type="project" value="EnsemblFungi"/>
</dbReference>
<sequence>MENNNTTENIFASNPALLNAIQGRLGSLVGRPSGYIESLPAEVKRRIKALKNIQSEQLKYEKEYRAELAELEKKYLKLYQPLFDKRSSIVNGKVEPTDAECEREDSDMDEDLDEKTEEKKEEKPSADPVSGIPEFWLTCLKTNPTISELITERDEEPLKALTDIQLSYLDDSEGFKLSFFFDKNDYFPDTVLTKVYRLENTGDYGNIIDGKAEGCDIHWNEGKNLTVTVETKKQRRKGTNQTRIIKRTIPAETFFSFFNPPVIPDDEALEMDEDEMQELDNKLEADYEVGEIIKDKIIPYAVDWFTGKALEFEEADFDSDEYDGYDDEDDEDDDDDDDDADNAKALNEPNTQTPECKQQ</sequence>
<dbReference type="GO" id="GO:0032174">
    <property type="term" value="C:cellular bud neck septin collar"/>
    <property type="evidence" value="ECO:0007669"/>
    <property type="project" value="EnsemblFungi"/>
</dbReference>
<dbReference type="GO" id="GO:1990317">
    <property type="term" value="C:Gin4 complex"/>
    <property type="evidence" value="ECO:0007669"/>
    <property type="project" value="EnsemblFungi"/>
</dbReference>
<proteinExistence type="inferred from homology"/>
<dbReference type="Proteomes" id="UP000193944">
    <property type="component" value="Unassembled WGS sequence"/>
</dbReference>
<dbReference type="GO" id="GO:0006337">
    <property type="term" value="P:nucleosome disassembly"/>
    <property type="evidence" value="ECO:0007669"/>
    <property type="project" value="EnsemblFungi"/>
</dbReference>
<dbReference type="GO" id="GO:0042393">
    <property type="term" value="F:histone binding"/>
    <property type="evidence" value="ECO:0007669"/>
    <property type="project" value="EnsemblFungi"/>
</dbReference>
<evidence type="ECO:0000313" key="4">
    <source>
        <dbReference type="EMBL" id="ORX76472.1"/>
    </source>
</evidence>
<gene>
    <name evidence="4" type="ORF">BCR32DRAFT_236541</name>
</gene>
<keyword evidence="5" id="KW-1185">Reference proteome</keyword>
<dbReference type="GO" id="GO:0042802">
    <property type="term" value="F:identical protein binding"/>
    <property type="evidence" value="ECO:0007669"/>
    <property type="project" value="EnsemblFungi"/>
</dbReference>
<dbReference type="Gene3D" id="1.20.5.1500">
    <property type="match status" value="1"/>
</dbReference>
<dbReference type="GO" id="GO:0000511">
    <property type="term" value="F:H2A-H2B histone complex chaperone activity"/>
    <property type="evidence" value="ECO:0007669"/>
    <property type="project" value="EnsemblFungi"/>
</dbReference>
<dbReference type="GO" id="GO:0042274">
    <property type="term" value="P:ribosomal small subunit biogenesis"/>
    <property type="evidence" value="ECO:0007669"/>
    <property type="project" value="EnsemblFungi"/>
</dbReference>
<comment type="similarity">
    <text evidence="1 2">Belongs to the nucleosome assembly protein (NAP) family.</text>
</comment>
<reference evidence="4 5" key="2">
    <citation type="submission" date="2016-08" db="EMBL/GenBank/DDBJ databases">
        <title>Pervasive Adenine N6-methylation of Active Genes in Fungi.</title>
        <authorList>
            <consortium name="DOE Joint Genome Institute"/>
            <person name="Mondo S.J."/>
            <person name="Dannebaum R.O."/>
            <person name="Kuo R.C."/>
            <person name="Labutti K."/>
            <person name="Haridas S."/>
            <person name="Kuo A."/>
            <person name="Salamov A."/>
            <person name="Ahrendt S.R."/>
            <person name="Lipzen A."/>
            <person name="Sullivan W."/>
            <person name="Andreopoulos W.B."/>
            <person name="Clum A."/>
            <person name="Lindquist E."/>
            <person name="Daum C."/>
            <person name="Ramamoorthy G.K."/>
            <person name="Gryganskyi A."/>
            <person name="Culley D."/>
            <person name="Magnuson J.K."/>
            <person name="James T.Y."/>
            <person name="O'Malley M.A."/>
            <person name="Stajich J.E."/>
            <person name="Spatafora J.W."/>
            <person name="Visel A."/>
            <person name="Grigoriev I.V."/>
        </authorList>
    </citation>
    <scope>NUCLEOTIDE SEQUENCE [LARGE SCALE GENOMIC DNA]</scope>
    <source>
        <strain evidence="4 5">S4</strain>
    </source>
</reference>
<dbReference type="GO" id="GO:0032968">
    <property type="term" value="P:positive regulation of transcription elongation by RNA polymerase II"/>
    <property type="evidence" value="ECO:0007669"/>
    <property type="project" value="EnsemblFungi"/>
</dbReference>
<feature type="compositionally biased region" description="Basic and acidic residues" evidence="3">
    <location>
        <begin position="116"/>
        <end position="125"/>
    </location>
</feature>
<dbReference type="OrthoDB" id="27325at2759"/>